<dbReference type="AlphaFoldDB" id="A0A6M1T145"/>
<organism evidence="2 3">
    <name type="scientific">Fodinibius halophilus</name>
    <dbReference type="NCBI Taxonomy" id="1736908"/>
    <lineage>
        <taxon>Bacteria</taxon>
        <taxon>Pseudomonadati</taxon>
        <taxon>Balneolota</taxon>
        <taxon>Balneolia</taxon>
        <taxon>Balneolales</taxon>
        <taxon>Balneolaceae</taxon>
        <taxon>Fodinibius</taxon>
    </lineage>
</organism>
<dbReference type="Proteomes" id="UP000479132">
    <property type="component" value="Unassembled WGS sequence"/>
</dbReference>
<evidence type="ECO:0000313" key="2">
    <source>
        <dbReference type="EMBL" id="NGP87689.1"/>
    </source>
</evidence>
<evidence type="ECO:0000313" key="3">
    <source>
        <dbReference type="Proteomes" id="UP000479132"/>
    </source>
</evidence>
<sequence>MASKYLIDINVCLDALLKRKKFWHDAGLIFQAAEEGNIQAAVSAVSYSTIFYFARSEYGSKDAITRIRAFRELTHISTVDKTIVDGALKSGWKDFEDAVQYYCAIHNDCNGIITRNRKDFKKGNNISILSPAEFISNHL</sequence>
<reference evidence="2 3" key="1">
    <citation type="submission" date="2020-02" db="EMBL/GenBank/DDBJ databases">
        <title>Aliifodinibius halophilus 2W32, complete genome.</title>
        <authorList>
            <person name="Li Y."/>
            <person name="Wu S."/>
        </authorList>
    </citation>
    <scope>NUCLEOTIDE SEQUENCE [LARGE SCALE GENOMIC DNA]</scope>
    <source>
        <strain evidence="2 3">2W32</strain>
    </source>
</reference>
<dbReference type="EMBL" id="JAALLS010000004">
    <property type="protein sequence ID" value="NGP87689.1"/>
    <property type="molecule type" value="Genomic_DNA"/>
</dbReference>
<comment type="caution">
    <text evidence="2">The sequence shown here is derived from an EMBL/GenBank/DDBJ whole genome shotgun (WGS) entry which is preliminary data.</text>
</comment>
<dbReference type="Gene3D" id="3.40.50.1010">
    <property type="entry name" value="5'-nuclease"/>
    <property type="match status" value="1"/>
</dbReference>
<feature type="domain" description="PIN" evidence="1">
    <location>
        <begin position="4"/>
        <end position="118"/>
    </location>
</feature>
<keyword evidence="3" id="KW-1185">Reference proteome</keyword>
<accession>A0A6M1T145</accession>
<dbReference type="RefSeq" id="WP_165266668.1">
    <property type="nucleotide sequence ID" value="NZ_JAALLS010000004.1"/>
</dbReference>
<dbReference type="CDD" id="cd09854">
    <property type="entry name" value="PIN_VapC-like"/>
    <property type="match status" value="1"/>
</dbReference>
<dbReference type="Pfam" id="PF13470">
    <property type="entry name" value="PIN_3"/>
    <property type="match status" value="1"/>
</dbReference>
<protein>
    <submittedName>
        <fullName evidence="2">PIN domain-containing protein</fullName>
    </submittedName>
</protein>
<dbReference type="InterPro" id="IPR029060">
    <property type="entry name" value="PIN-like_dom_sf"/>
</dbReference>
<name>A0A6M1T145_9BACT</name>
<dbReference type="SUPFAM" id="SSF88723">
    <property type="entry name" value="PIN domain-like"/>
    <property type="match status" value="1"/>
</dbReference>
<evidence type="ECO:0000259" key="1">
    <source>
        <dbReference type="Pfam" id="PF13470"/>
    </source>
</evidence>
<proteinExistence type="predicted"/>
<dbReference type="InterPro" id="IPR002716">
    <property type="entry name" value="PIN_dom"/>
</dbReference>
<gene>
    <name evidence="2" type="ORF">G3569_04930</name>
</gene>